<accession>A0A972G864</accession>
<gene>
    <name evidence="3" type="ORF">HC757_13905</name>
</gene>
<evidence type="ECO:0000313" key="3">
    <source>
        <dbReference type="EMBL" id="NMH66255.1"/>
    </source>
</evidence>
<dbReference type="AlphaFoldDB" id="A0A972G864"/>
<dbReference type="PANTHER" id="PTHR31793">
    <property type="entry name" value="4-HYDROXYBENZOYL-COA THIOESTERASE FAMILY MEMBER"/>
    <property type="match status" value="1"/>
</dbReference>
<sequence length="135" mass="15217">MFENTLSLDIQPRFNETDGLGHINNTVIPVWFEAAREPIFEIFNPELDLNQWNLIVAGFTIAYTAPTFYGKPVTVKTWISRIGNSSFEVGQSCWQQGKKTAEAKTSLVHYDYAVDKSQAIPADIRGLLGRLLHSE</sequence>
<dbReference type="GO" id="GO:0047617">
    <property type="term" value="F:fatty acyl-CoA hydrolase activity"/>
    <property type="evidence" value="ECO:0007669"/>
    <property type="project" value="TreeGrafter"/>
</dbReference>
<dbReference type="Gene3D" id="3.10.129.10">
    <property type="entry name" value="Hotdog Thioesterase"/>
    <property type="match status" value="1"/>
</dbReference>
<dbReference type="PANTHER" id="PTHR31793:SF27">
    <property type="entry name" value="NOVEL THIOESTERASE SUPERFAMILY DOMAIN AND SAPOSIN A-TYPE DOMAIN CONTAINING PROTEIN (0610012H03RIK)"/>
    <property type="match status" value="1"/>
</dbReference>
<dbReference type="Pfam" id="PF13279">
    <property type="entry name" value="4HBT_2"/>
    <property type="match status" value="1"/>
</dbReference>
<evidence type="ECO:0000313" key="4">
    <source>
        <dbReference type="Proteomes" id="UP000737113"/>
    </source>
</evidence>
<dbReference type="SUPFAM" id="SSF54637">
    <property type="entry name" value="Thioesterase/thiol ester dehydrase-isomerase"/>
    <property type="match status" value="1"/>
</dbReference>
<dbReference type="EMBL" id="JAAXYH010000010">
    <property type="protein sequence ID" value="NMH66255.1"/>
    <property type="molecule type" value="Genomic_DNA"/>
</dbReference>
<dbReference type="InterPro" id="IPR050563">
    <property type="entry name" value="4-hydroxybenzoyl-CoA_TE"/>
</dbReference>
<evidence type="ECO:0000256" key="2">
    <source>
        <dbReference type="ARBA" id="ARBA00022801"/>
    </source>
</evidence>
<dbReference type="RefSeq" id="WP_169564970.1">
    <property type="nucleotide sequence ID" value="NZ_JAAXYH010000010.1"/>
</dbReference>
<evidence type="ECO:0000256" key="1">
    <source>
        <dbReference type="ARBA" id="ARBA00005953"/>
    </source>
</evidence>
<comment type="similarity">
    <text evidence="1">Belongs to the 4-hydroxybenzoyl-CoA thioesterase family.</text>
</comment>
<dbReference type="CDD" id="cd00586">
    <property type="entry name" value="4HBT"/>
    <property type="match status" value="1"/>
</dbReference>
<organism evidence="3 4">
    <name type="scientific">Shewanella salipaludis</name>
    <dbReference type="NCBI Taxonomy" id="2723052"/>
    <lineage>
        <taxon>Bacteria</taxon>
        <taxon>Pseudomonadati</taxon>
        <taxon>Pseudomonadota</taxon>
        <taxon>Gammaproteobacteria</taxon>
        <taxon>Alteromonadales</taxon>
        <taxon>Shewanellaceae</taxon>
        <taxon>Shewanella</taxon>
    </lineage>
</organism>
<keyword evidence="4" id="KW-1185">Reference proteome</keyword>
<name>A0A972G864_9GAMM</name>
<reference evidence="3" key="1">
    <citation type="submission" date="2020-04" db="EMBL/GenBank/DDBJ databases">
        <title>Description of Shewanella salipaludis sp. nov., isolated from a salt marsh.</title>
        <authorList>
            <person name="Park S."/>
            <person name="Yoon J.-H."/>
        </authorList>
    </citation>
    <scope>NUCLEOTIDE SEQUENCE</scope>
    <source>
        <strain evidence="3">SHSM-M6</strain>
    </source>
</reference>
<protein>
    <submittedName>
        <fullName evidence="3">Acyl-CoA thioesterase</fullName>
    </submittedName>
</protein>
<proteinExistence type="inferred from homology"/>
<dbReference type="InterPro" id="IPR029069">
    <property type="entry name" value="HotDog_dom_sf"/>
</dbReference>
<keyword evidence="2" id="KW-0378">Hydrolase</keyword>
<comment type="caution">
    <text evidence="3">The sequence shown here is derived from an EMBL/GenBank/DDBJ whole genome shotgun (WGS) entry which is preliminary data.</text>
</comment>
<dbReference type="Proteomes" id="UP000737113">
    <property type="component" value="Unassembled WGS sequence"/>
</dbReference>